<feature type="compositionally biased region" description="Low complexity" evidence="1">
    <location>
        <begin position="1097"/>
        <end position="1108"/>
    </location>
</feature>
<dbReference type="SUPFAM" id="SSF57850">
    <property type="entry name" value="RING/U-box"/>
    <property type="match status" value="1"/>
</dbReference>
<keyword evidence="4" id="KW-1185">Reference proteome</keyword>
<feature type="region of interest" description="Disordered" evidence="1">
    <location>
        <begin position="1206"/>
        <end position="1240"/>
    </location>
</feature>
<dbReference type="InterPro" id="IPR003613">
    <property type="entry name" value="Ubox_domain"/>
</dbReference>
<feature type="region of interest" description="Disordered" evidence="1">
    <location>
        <begin position="1091"/>
        <end position="1166"/>
    </location>
</feature>
<feature type="compositionally biased region" description="Gly residues" evidence="1">
    <location>
        <begin position="34"/>
        <end position="48"/>
    </location>
</feature>
<dbReference type="InterPro" id="IPR052085">
    <property type="entry name" value="WD-SAM-U-box"/>
</dbReference>
<dbReference type="RefSeq" id="XP_001694662.2">
    <property type="nucleotide sequence ID" value="XM_001694610.2"/>
</dbReference>
<feature type="domain" description="U-box" evidence="2">
    <location>
        <begin position="1000"/>
        <end position="1067"/>
    </location>
</feature>
<dbReference type="Gramene" id="PNW78858">
    <property type="protein sequence ID" value="PNW78858"/>
    <property type="gene ID" value="CHLRE_09g392505v5"/>
</dbReference>
<dbReference type="UniPathway" id="UPA00143"/>
<dbReference type="KEGG" id="cre:CHLRE_09g392505v5"/>
<protein>
    <recommendedName>
        <fullName evidence="2">U-box domain-containing protein</fullName>
    </recommendedName>
</protein>
<feature type="compositionally biased region" description="Low complexity" evidence="1">
    <location>
        <begin position="264"/>
        <end position="300"/>
    </location>
</feature>
<gene>
    <name evidence="3" type="ORF">CHLRE_09g392505v5</name>
</gene>
<dbReference type="Proteomes" id="UP000006906">
    <property type="component" value="Chromosome 9"/>
</dbReference>
<dbReference type="InterPro" id="IPR013083">
    <property type="entry name" value="Znf_RING/FYVE/PHD"/>
</dbReference>
<dbReference type="AlphaFoldDB" id="A0A2K3DE94"/>
<sequence>MMHGSLYNRLLAAALQPQQQAAAGSGSGTSDTAGGSGGGAGAGSGRFGGLLPSAPQSARPPQPRPVIQHLVWQPHKLAAAYPWRLRMYAHMGLMLPRSLALLHAWWLSSTEDLALALAHLSQGVPLVLDPDSSAGLRVEPDAVLRCSLADPEQDPDQAAAGGGPGGLPLEQQGNGTSGGRRRRSAAAGSGLGGEGPEDAEEGAADVDEEDEDGDGDEDDGDDDGEGGQPEDGAAESEGVPEAAQPPALTQGLNGEADRVDVVAEDPTAAAAQAALDAAAGGSAGANSDSHAGGEAVAAGAGQEGAGKPTAAGDVLPAPAAAGAGAGATPLRPAGKRARGGAASGIGAKKRRWGGADAEPMRPFRCVVLEARGRMPLLNLNTAAPKPAATTAPASDTESSETSEPSEAQQPSPEQSQTPEPAPSAGEDGAENCGADTNMSAAAGGGQSSQRCRAPAPPATDAVTASCAAVGEGENGSCAAAAEGTVAGSEAINSTGAPAQPNNIDAATAASNRTTAAGAGRGRAGTGTGAGRAGRRQRRRGATGGPRDTAAGSSVCRNVIFVRPPQRAELADHVREVEASPLGLPPVELLRRMMPKAAELAGWLVLPHAMLARYVLLLSNPPPALLLGAPGVGPAPQAAAAMPGGSSGVFSLGAWDGAEAGAGHVGTAVRLLAAWLGRMPLLHVGTQLMLLAGGLMTFCDLQLWSRVAAELASLRRPRRPWPRRRLAAWRVLYEGLVQPQREALLSWNITHFVLLPLLRMALPASALDVALLLPLVYSVGVLGAGNSDVAARASAALLRVARRVRRHEGGYHLMLLSVVEGADPAALPAGCRLLLTAIMDSGLGPPARAAVAAAMLEEAPALAAALAAEAQRREHAAAAAAGGAGAAGAGAGAGAETGADGGAAGGGFGPGGELAAAMQAQVAPPVDRHLRLGDAAGGAVAGAAGGEEGAAAEEELEYDSDEEDEDAAQGQGRAGGPVVLRWPAPLQLPPEVADWEDVPRGFTCAITQGLMQQPAMLVSPDLPSAPTYERAAIQQWLASQMRDPKSNTPLRSYSLLPNDDLSRAIDDWVHWRLRAESKAARRRQARDALRVQEDAEADAAGPSSGAAAADLDQGWDSGASSSGDEVGGGGGAAGAGGAGASTSTGGGSRQLRARRTRSGAAAPTRSTSVLASLARGASSLLEGGAEVVSRGVAAAAATAAAAAAVTAEAVTRQGVRRRNARRGAREWAAAGVDGVVEEGAE</sequence>
<feature type="compositionally biased region" description="Low complexity" evidence="1">
    <location>
        <begin position="21"/>
        <end position="33"/>
    </location>
</feature>
<dbReference type="EMBL" id="CM008970">
    <property type="protein sequence ID" value="PNW78858.1"/>
    <property type="molecule type" value="Genomic_DNA"/>
</dbReference>
<feature type="region of interest" description="Disordered" evidence="1">
    <location>
        <begin position="511"/>
        <end position="550"/>
    </location>
</feature>
<feature type="compositionally biased region" description="Acidic residues" evidence="1">
    <location>
        <begin position="949"/>
        <end position="966"/>
    </location>
</feature>
<feature type="compositionally biased region" description="Low complexity" evidence="1">
    <location>
        <begin position="310"/>
        <end position="332"/>
    </location>
</feature>
<evidence type="ECO:0000313" key="3">
    <source>
        <dbReference type="EMBL" id="PNW78858.1"/>
    </source>
</evidence>
<name>A0A2K3DE94_CHLRE</name>
<dbReference type="Gene3D" id="3.30.40.10">
    <property type="entry name" value="Zinc/RING finger domain, C3HC4 (zinc finger)"/>
    <property type="match status" value="1"/>
</dbReference>
<accession>A0A2K3DE94</accession>
<feature type="compositionally biased region" description="Low complexity" evidence="1">
    <location>
        <begin position="381"/>
        <end position="418"/>
    </location>
</feature>
<reference evidence="3 4" key="1">
    <citation type="journal article" date="2007" name="Science">
        <title>The Chlamydomonas genome reveals the evolution of key animal and plant functions.</title>
        <authorList>
            <person name="Merchant S.S."/>
            <person name="Prochnik S.E."/>
            <person name="Vallon O."/>
            <person name="Harris E.H."/>
            <person name="Karpowicz S.J."/>
            <person name="Witman G.B."/>
            <person name="Terry A."/>
            <person name="Salamov A."/>
            <person name="Fritz-Laylin L.K."/>
            <person name="Marechal-Drouard L."/>
            <person name="Marshall W.F."/>
            <person name="Qu L.H."/>
            <person name="Nelson D.R."/>
            <person name="Sanderfoot A.A."/>
            <person name="Spalding M.H."/>
            <person name="Kapitonov V.V."/>
            <person name="Ren Q."/>
            <person name="Ferris P."/>
            <person name="Lindquist E."/>
            <person name="Shapiro H."/>
            <person name="Lucas S.M."/>
            <person name="Grimwood J."/>
            <person name="Schmutz J."/>
            <person name="Cardol P."/>
            <person name="Cerutti H."/>
            <person name="Chanfreau G."/>
            <person name="Chen C.L."/>
            <person name="Cognat V."/>
            <person name="Croft M.T."/>
            <person name="Dent R."/>
            <person name="Dutcher S."/>
            <person name="Fernandez E."/>
            <person name="Fukuzawa H."/>
            <person name="Gonzalez-Ballester D."/>
            <person name="Gonzalez-Halphen D."/>
            <person name="Hallmann A."/>
            <person name="Hanikenne M."/>
            <person name="Hippler M."/>
            <person name="Inwood W."/>
            <person name="Jabbari K."/>
            <person name="Kalanon M."/>
            <person name="Kuras R."/>
            <person name="Lefebvre P.A."/>
            <person name="Lemaire S.D."/>
            <person name="Lobanov A.V."/>
            <person name="Lohr M."/>
            <person name="Manuell A."/>
            <person name="Meier I."/>
            <person name="Mets L."/>
            <person name="Mittag M."/>
            <person name="Mittelmeier T."/>
            <person name="Moroney J.V."/>
            <person name="Moseley J."/>
            <person name="Napoli C."/>
            <person name="Nedelcu A.M."/>
            <person name="Niyogi K."/>
            <person name="Novoselov S.V."/>
            <person name="Paulsen I.T."/>
            <person name="Pazour G."/>
            <person name="Purton S."/>
            <person name="Ral J.P."/>
            <person name="Riano-Pachon D.M."/>
            <person name="Riekhof W."/>
            <person name="Rymarquis L."/>
            <person name="Schroda M."/>
            <person name="Stern D."/>
            <person name="Umen J."/>
            <person name="Willows R."/>
            <person name="Wilson N."/>
            <person name="Zimmer S.L."/>
            <person name="Allmer J."/>
            <person name="Balk J."/>
            <person name="Bisova K."/>
            <person name="Chen C.J."/>
            <person name="Elias M."/>
            <person name="Gendler K."/>
            <person name="Hauser C."/>
            <person name="Lamb M.R."/>
            <person name="Ledford H."/>
            <person name="Long J.C."/>
            <person name="Minagawa J."/>
            <person name="Page M.D."/>
            <person name="Pan J."/>
            <person name="Pootakham W."/>
            <person name="Roje S."/>
            <person name="Rose A."/>
            <person name="Stahlberg E."/>
            <person name="Terauchi A.M."/>
            <person name="Yang P."/>
            <person name="Ball S."/>
            <person name="Bowler C."/>
            <person name="Dieckmann C.L."/>
            <person name="Gladyshev V.N."/>
            <person name="Green P."/>
            <person name="Jorgensen R."/>
            <person name="Mayfield S."/>
            <person name="Mueller-Roeber B."/>
            <person name="Rajamani S."/>
            <person name="Sayre R.T."/>
            <person name="Brokstein P."/>
            <person name="Dubchak I."/>
            <person name="Goodstein D."/>
            <person name="Hornick L."/>
            <person name="Huang Y.W."/>
            <person name="Jhaveri J."/>
            <person name="Luo Y."/>
            <person name="Martinez D."/>
            <person name="Ngau W.C."/>
            <person name="Otillar B."/>
            <person name="Poliakov A."/>
            <person name="Porter A."/>
            <person name="Szajkowski L."/>
            <person name="Werner G."/>
            <person name="Zhou K."/>
            <person name="Grigoriev I.V."/>
            <person name="Rokhsar D.S."/>
            <person name="Grossman A.R."/>
        </authorList>
    </citation>
    <scope>NUCLEOTIDE SEQUENCE [LARGE SCALE GENOMIC DNA]</scope>
    <source>
        <strain evidence="4">CC-503</strain>
    </source>
</reference>
<feature type="compositionally biased region" description="Acidic residues" evidence="1">
    <location>
        <begin position="195"/>
        <end position="225"/>
    </location>
</feature>
<feature type="compositionally biased region" description="Gly residues" evidence="1">
    <location>
        <begin position="938"/>
        <end position="947"/>
    </location>
</feature>
<feature type="region of interest" description="Disordered" evidence="1">
    <location>
        <begin position="21"/>
        <end position="63"/>
    </location>
</feature>
<evidence type="ECO:0000256" key="1">
    <source>
        <dbReference type="SAM" id="MobiDB-lite"/>
    </source>
</evidence>
<dbReference type="InParanoid" id="A0A2K3DE94"/>
<organism evidence="3 4">
    <name type="scientific">Chlamydomonas reinhardtii</name>
    <name type="common">Chlamydomonas smithii</name>
    <dbReference type="NCBI Taxonomy" id="3055"/>
    <lineage>
        <taxon>Eukaryota</taxon>
        <taxon>Viridiplantae</taxon>
        <taxon>Chlorophyta</taxon>
        <taxon>core chlorophytes</taxon>
        <taxon>Chlorophyceae</taxon>
        <taxon>CS clade</taxon>
        <taxon>Chlamydomonadales</taxon>
        <taxon>Chlamydomonadaceae</taxon>
        <taxon>Chlamydomonas</taxon>
    </lineage>
</organism>
<evidence type="ECO:0000259" key="2">
    <source>
        <dbReference type="SMART" id="SM00504"/>
    </source>
</evidence>
<dbReference type="OrthoDB" id="550516at2759"/>
<feature type="compositionally biased region" description="Gly residues" evidence="1">
    <location>
        <begin position="518"/>
        <end position="531"/>
    </location>
</feature>
<feature type="region of interest" description="Disordered" evidence="1">
    <location>
        <begin position="379"/>
        <end position="458"/>
    </location>
</feature>
<dbReference type="ExpressionAtlas" id="A0A2K3DE94">
    <property type="expression patterns" value="baseline"/>
</dbReference>
<proteinExistence type="predicted"/>
<dbReference type="Pfam" id="PF04564">
    <property type="entry name" value="U-box"/>
    <property type="match status" value="1"/>
</dbReference>
<dbReference type="GeneID" id="5720252"/>
<dbReference type="PaxDb" id="3055-EDP02246"/>
<dbReference type="GO" id="GO:0004842">
    <property type="term" value="F:ubiquitin-protein transferase activity"/>
    <property type="evidence" value="ECO:0007669"/>
    <property type="project" value="InterPro"/>
</dbReference>
<dbReference type="GO" id="GO:0016567">
    <property type="term" value="P:protein ubiquitination"/>
    <property type="evidence" value="ECO:0007669"/>
    <property type="project" value="UniProtKB-UniPathway"/>
</dbReference>
<dbReference type="PANTHER" id="PTHR46573">
    <property type="entry name" value="WD REPEAT, SAM AND U-BOX DOMAIN-CONTAINING PROTEIN 1"/>
    <property type="match status" value="1"/>
</dbReference>
<evidence type="ECO:0000313" key="4">
    <source>
        <dbReference type="Proteomes" id="UP000006906"/>
    </source>
</evidence>
<feature type="region of interest" description="Disordered" evidence="1">
    <location>
        <begin position="938"/>
        <end position="975"/>
    </location>
</feature>
<feature type="region of interest" description="Disordered" evidence="1">
    <location>
        <begin position="152"/>
        <end position="361"/>
    </location>
</feature>
<feature type="compositionally biased region" description="Gly residues" evidence="1">
    <location>
        <begin position="1124"/>
        <end position="1147"/>
    </location>
</feature>
<dbReference type="SMART" id="SM00504">
    <property type="entry name" value="Ubox"/>
    <property type="match status" value="1"/>
</dbReference>
<dbReference type="PANTHER" id="PTHR46573:SF1">
    <property type="entry name" value="WD REPEAT, SAM AND U-BOX DOMAIN-CONTAINING PROTEIN 1"/>
    <property type="match status" value="1"/>
</dbReference>